<evidence type="ECO:0000313" key="3">
    <source>
        <dbReference type="Proteomes" id="UP000199501"/>
    </source>
</evidence>
<protein>
    <recommendedName>
        <fullName evidence="1">VOC domain-containing protein</fullName>
    </recommendedName>
</protein>
<proteinExistence type="predicted"/>
<dbReference type="InterPro" id="IPR029068">
    <property type="entry name" value="Glyas_Bleomycin-R_OHBP_Dase"/>
</dbReference>
<accession>A0A1G6U7Y9</accession>
<keyword evidence="3" id="KW-1185">Reference proteome</keyword>
<reference evidence="3" key="1">
    <citation type="submission" date="2016-10" db="EMBL/GenBank/DDBJ databases">
        <authorList>
            <person name="Varghese N."/>
            <person name="Submissions S."/>
        </authorList>
    </citation>
    <scope>NUCLEOTIDE SEQUENCE [LARGE SCALE GENOMIC DNA]</scope>
    <source>
        <strain evidence="3">IBRC-M 10403</strain>
    </source>
</reference>
<dbReference type="AlphaFoldDB" id="A0A1G6U7Y9"/>
<dbReference type="PANTHER" id="PTHR35908">
    <property type="entry name" value="HYPOTHETICAL FUSION PROTEIN"/>
    <property type="match status" value="1"/>
</dbReference>
<dbReference type="RefSeq" id="WP_091453503.1">
    <property type="nucleotide sequence ID" value="NZ_FMZZ01000010.1"/>
</dbReference>
<feature type="domain" description="VOC" evidence="1">
    <location>
        <begin position="4"/>
        <end position="119"/>
    </location>
</feature>
<dbReference type="InterPro" id="IPR037523">
    <property type="entry name" value="VOC_core"/>
</dbReference>
<evidence type="ECO:0000259" key="1">
    <source>
        <dbReference type="PROSITE" id="PS51819"/>
    </source>
</evidence>
<gene>
    <name evidence="2" type="ORF">SAMN05216174_110156</name>
</gene>
<dbReference type="STRING" id="1271860.SAMN05216174_110156"/>
<dbReference type="Pfam" id="PF18029">
    <property type="entry name" value="Glyoxalase_6"/>
    <property type="match status" value="1"/>
</dbReference>
<dbReference type="Gene3D" id="3.10.180.10">
    <property type="entry name" value="2,3-Dihydroxybiphenyl 1,2-Dioxygenase, domain 1"/>
    <property type="match status" value="1"/>
</dbReference>
<name>A0A1G6U7Y9_9PSEU</name>
<organism evidence="2 3">
    <name type="scientific">Actinokineospora iranica</name>
    <dbReference type="NCBI Taxonomy" id="1271860"/>
    <lineage>
        <taxon>Bacteria</taxon>
        <taxon>Bacillati</taxon>
        <taxon>Actinomycetota</taxon>
        <taxon>Actinomycetes</taxon>
        <taxon>Pseudonocardiales</taxon>
        <taxon>Pseudonocardiaceae</taxon>
        <taxon>Actinokineospora</taxon>
    </lineage>
</organism>
<evidence type="ECO:0000313" key="2">
    <source>
        <dbReference type="EMBL" id="SDD37512.1"/>
    </source>
</evidence>
<dbReference type="PANTHER" id="PTHR35908:SF1">
    <property type="entry name" value="CONSERVED PROTEIN"/>
    <property type="match status" value="1"/>
</dbReference>
<dbReference type="Proteomes" id="UP000199501">
    <property type="component" value="Unassembled WGS sequence"/>
</dbReference>
<dbReference type="OrthoDB" id="1645442at2"/>
<dbReference type="PROSITE" id="PS51819">
    <property type="entry name" value="VOC"/>
    <property type="match status" value="1"/>
</dbReference>
<dbReference type="SUPFAM" id="SSF54593">
    <property type="entry name" value="Glyoxalase/Bleomycin resistance protein/Dihydroxybiphenyl dioxygenase"/>
    <property type="match status" value="1"/>
</dbReference>
<dbReference type="EMBL" id="FMZZ01000010">
    <property type="protein sequence ID" value="SDD37512.1"/>
    <property type="molecule type" value="Genomic_DNA"/>
</dbReference>
<dbReference type="InterPro" id="IPR041581">
    <property type="entry name" value="Glyoxalase_6"/>
</dbReference>
<sequence length="121" mass="13455">MIGKLRNIVLDTREPRRLADFYAALVGGEVTEDDGAWVVVVDGEGRRLAFQLAPDHTPPRFPDPAGSQQVHIDLHVEDIDAAEREVLALGATRVTEPHEETDFRVFLDPAGHPFCLIFNID</sequence>